<dbReference type="NCBIfam" id="TIGR02428">
    <property type="entry name" value="pcaJ_scoB_fam"/>
    <property type="match status" value="1"/>
</dbReference>
<reference evidence="11" key="2">
    <citation type="submission" date="2025-09" db="UniProtKB">
        <authorList>
            <consortium name="Ensembl"/>
        </authorList>
    </citation>
    <scope>IDENTIFICATION</scope>
</reference>
<dbReference type="NCBIfam" id="TIGR02429">
    <property type="entry name" value="pcaI_scoA_fam"/>
    <property type="match status" value="1"/>
</dbReference>
<dbReference type="Pfam" id="PF01144">
    <property type="entry name" value="CoA_trans"/>
    <property type="match status" value="2"/>
</dbReference>
<comment type="subcellular location">
    <subcellularLocation>
        <location evidence="1">Mitochondrion</location>
    </subcellularLocation>
</comment>
<protein>
    <recommendedName>
        <fullName evidence="9">Succinyl-CoA:3-ketoacid-coenzyme A transferase</fullName>
        <ecNumber evidence="9">2.8.3.5</ecNumber>
    </recommendedName>
</protein>
<dbReference type="FunFam" id="3.40.1080.10:FF:000001">
    <property type="entry name" value="Succinyl-coa:3-ketoacid-coenzyme a transferase subunit b"/>
    <property type="match status" value="1"/>
</dbReference>
<dbReference type="InterPro" id="IPR037171">
    <property type="entry name" value="NagB/RpiA_transferase-like"/>
</dbReference>
<dbReference type="GO" id="GO:0008260">
    <property type="term" value="F:succinyl-CoA:3-oxo-acid CoA-transferase activity"/>
    <property type="evidence" value="ECO:0007669"/>
    <property type="project" value="UniProtKB-EC"/>
</dbReference>
<evidence type="ECO:0000256" key="5">
    <source>
        <dbReference type="ARBA" id="ARBA00022946"/>
    </source>
</evidence>
<dbReference type="GO" id="GO:0005739">
    <property type="term" value="C:mitochondrion"/>
    <property type="evidence" value="ECO:0007669"/>
    <property type="project" value="UniProtKB-SubCell"/>
</dbReference>
<evidence type="ECO:0000256" key="8">
    <source>
        <dbReference type="ARBA" id="ARBA00051996"/>
    </source>
</evidence>
<organism evidence="11 12">
    <name type="scientific">Sinocyclocheilus anshuiensis</name>
    <dbReference type="NCBI Taxonomy" id="1608454"/>
    <lineage>
        <taxon>Eukaryota</taxon>
        <taxon>Metazoa</taxon>
        <taxon>Chordata</taxon>
        <taxon>Craniata</taxon>
        <taxon>Vertebrata</taxon>
        <taxon>Euteleostomi</taxon>
        <taxon>Actinopterygii</taxon>
        <taxon>Neopterygii</taxon>
        <taxon>Teleostei</taxon>
        <taxon>Ostariophysi</taxon>
        <taxon>Cypriniformes</taxon>
        <taxon>Cyprinidae</taxon>
        <taxon>Cyprininae</taxon>
        <taxon>Sinocyclocheilus</taxon>
    </lineage>
</organism>
<accession>A0A671PIV7</accession>
<dbReference type="PROSITE" id="PS01274">
    <property type="entry name" value="COA_TRANSF_2"/>
    <property type="match status" value="1"/>
</dbReference>
<evidence type="ECO:0000313" key="11">
    <source>
        <dbReference type="Ensembl" id="ENSSANP00000056102.1"/>
    </source>
</evidence>
<dbReference type="InterPro" id="IPR004165">
    <property type="entry name" value="CoA_trans_fam_I"/>
</dbReference>
<comment type="similarity">
    <text evidence="3 9">Belongs to the 3-oxoacid CoA-transferase family.</text>
</comment>
<dbReference type="EC" id="2.8.3.5" evidence="9"/>
<dbReference type="InterPro" id="IPR004164">
    <property type="entry name" value="CoA_transf_AS"/>
</dbReference>
<dbReference type="InterPro" id="IPR012792">
    <property type="entry name" value="3-oxoacid_CoA-transf_A"/>
</dbReference>
<evidence type="ECO:0000256" key="10">
    <source>
        <dbReference type="PIRSR" id="PIRSR000858-1"/>
    </source>
</evidence>
<comment type="catalytic activity">
    <reaction evidence="8">
        <text>acetoacetate + succinyl-CoA = acetoacetyl-CoA + succinate</text>
        <dbReference type="Rhea" id="RHEA:25480"/>
        <dbReference type="ChEBI" id="CHEBI:13705"/>
        <dbReference type="ChEBI" id="CHEBI:30031"/>
        <dbReference type="ChEBI" id="CHEBI:57286"/>
        <dbReference type="ChEBI" id="CHEBI:57292"/>
        <dbReference type="EC" id="2.8.3.5"/>
    </reaction>
    <physiologicalReaction direction="left-to-right" evidence="8">
        <dbReference type="Rhea" id="RHEA:25481"/>
    </physiologicalReaction>
</comment>
<dbReference type="PROSITE" id="PS01273">
    <property type="entry name" value="COA_TRANSF_1"/>
    <property type="match status" value="1"/>
</dbReference>
<evidence type="ECO:0000256" key="2">
    <source>
        <dbReference type="ARBA" id="ARBA00004753"/>
    </source>
</evidence>
<evidence type="ECO:0000256" key="6">
    <source>
        <dbReference type="ARBA" id="ARBA00023128"/>
    </source>
</evidence>
<dbReference type="InterPro" id="IPR014388">
    <property type="entry name" value="3-oxoacid_CoA-transferase"/>
</dbReference>
<dbReference type="PIRSF" id="PIRSF000858">
    <property type="entry name" value="SCOT-t"/>
    <property type="match status" value="1"/>
</dbReference>
<evidence type="ECO:0000313" key="12">
    <source>
        <dbReference type="Proteomes" id="UP000472260"/>
    </source>
</evidence>
<dbReference type="PANTHER" id="PTHR13707">
    <property type="entry name" value="KETOACID-COENZYME A TRANSFERASE"/>
    <property type="match status" value="1"/>
</dbReference>
<dbReference type="InterPro" id="IPR012791">
    <property type="entry name" value="3-oxoacid_CoA-transf_B"/>
</dbReference>
<dbReference type="Gene3D" id="3.40.1080.10">
    <property type="entry name" value="Glutaconate Coenzyme A-transferase"/>
    <property type="match status" value="2"/>
</dbReference>
<feature type="active site" description="5-glutamyl coenzyme A thioester intermediate" evidence="10">
    <location>
        <position position="348"/>
    </location>
</feature>
<keyword evidence="12" id="KW-1185">Reference proteome</keyword>
<dbReference type="UniPathway" id="UPA00929">
    <property type="reaction ID" value="UER00894"/>
</dbReference>
<proteinExistence type="inferred from homology"/>
<dbReference type="AlphaFoldDB" id="A0A671PIV7"/>
<gene>
    <name evidence="11" type="primary">LOC107667551</name>
</gene>
<name>A0A671PIV7_9TELE</name>
<sequence length="527" mass="57495">MATLKALSRVESVIIRNVTATIKTNISRFSIGKTCGCYFSTSSQRSGQFYSDPLDAVKDIPNGATILVGGFGLCGIPENLINSLLKTGVKSLTAVSNNAGVDDFGLGLLLRTKQIKRMISSYVGENVEFERQYLSGELEVELTPQGTLAERIRAGGAGVPAFFTATGYGTLIQEGGSPIKYKKDGTIAIASEPREVREFNGRHYIMEKSITGDFALVKAWKADKAGNVIFRKTARNFNQPMCKAAKITIVEVEEIVDVGTFAAEDIHIPSIYVHRIVKGDSYEKRIEVRWLDSSGSFLSKDSDIVRERIIRRAALEFEDGMYANLGIGIPMLASNFIKPDITVQLQSENGILGLVTLNEISFHFTLTLSGKETVTILPGAAYFSSDDSFAMIRGGHINLTMLGAMQVSKYGDLANWMIPGKMVKGMGGAMDLVASAGTKVVVTMEHSAKGGKQKILEKCNLPLTGKQCVDRIITEKAVFDVDKDKGLTLIEVWEGLIPDDIKKCTGTDFEHINNVKLDKKTKIQDCT</sequence>
<dbReference type="Proteomes" id="UP000472260">
    <property type="component" value="Unassembled WGS sequence"/>
</dbReference>
<dbReference type="Ensembl" id="ENSSANT00000059692.1">
    <property type="protein sequence ID" value="ENSSANP00000056102.1"/>
    <property type="gene ID" value="ENSSANG00000027863.1"/>
</dbReference>
<dbReference type="InterPro" id="IPR004163">
    <property type="entry name" value="CoA_transf_BS"/>
</dbReference>
<evidence type="ECO:0000256" key="3">
    <source>
        <dbReference type="ARBA" id="ARBA00007154"/>
    </source>
</evidence>
<dbReference type="FunFam" id="3.40.1080.10:FF:000002">
    <property type="entry name" value="Succinyl-CoA:3-ketoacid-coenzyme A transferase, mitochondrial"/>
    <property type="match status" value="1"/>
</dbReference>
<comment type="function">
    <text evidence="9">Key enzyme for ketone body catabolism. Transfers the CoA moiety from succinate to acetoacetate. Formation of the enzyme-CoA intermediate proceeds via an unstable anhydride species formed between the carboxylate groups of the enzyme and substrate.</text>
</comment>
<dbReference type="PANTHER" id="PTHR13707:SF23">
    <property type="entry name" value="SUCCINYL-COA:3-KETOACID-COENZYME A TRANSFERASE"/>
    <property type="match status" value="1"/>
</dbReference>
<dbReference type="SMART" id="SM00882">
    <property type="entry name" value="CoA_trans"/>
    <property type="match status" value="2"/>
</dbReference>
<keyword evidence="6 9" id="KW-0496">Mitochondrion</keyword>
<dbReference type="SUPFAM" id="SSF100950">
    <property type="entry name" value="NagB/RpiA/CoA transferase-like"/>
    <property type="match status" value="2"/>
</dbReference>
<evidence type="ECO:0000256" key="1">
    <source>
        <dbReference type="ARBA" id="ARBA00004173"/>
    </source>
</evidence>
<comment type="pathway">
    <text evidence="2 9">Ketone metabolism; succinyl-CoA degradation; acetoacetyl-CoA from succinyl-CoA: step 1/1.</text>
</comment>
<dbReference type="GO" id="GO:0046952">
    <property type="term" value="P:ketone body catabolic process"/>
    <property type="evidence" value="ECO:0007669"/>
    <property type="project" value="InterPro"/>
</dbReference>
<comment type="catalytic activity">
    <reaction evidence="7">
        <text>a 3-oxo acid + succinyl-CoA = a 3-oxoacyl-CoA + succinate</text>
        <dbReference type="Rhea" id="RHEA:24564"/>
        <dbReference type="ChEBI" id="CHEBI:30031"/>
        <dbReference type="ChEBI" id="CHEBI:35973"/>
        <dbReference type="ChEBI" id="CHEBI:57292"/>
        <dbReference type="ChEBI" id="CHEBI:90726"/>
        <dbReference type="EC" id="2.8.3.5"/>
    </reaction>
    <physiologicalReaction direction="left-to-right" evidence="7">
        <dbReference type="Rhea" id="RHEA:24565"/>
    </physiologicalReaction>
</comment>
<evidence type="ECO:0000256" key="7">
    <source>
        <dbReference type="ARBA" id="ARBA00051054"/>
    </source>
</evidence>
<evidence type="ECO:0000256" key="9">
    <source>
        <dbReference type="PIRNR" id="PIRNR000858"/>
    </source>
</evidence>
<keyword evidence="5" id="KW-0809">Transit peptide</keyword>
<keyword evidence="4 9" id="KW-0808">Transferase</keyword>
<reference evidence="11" key="1">
    <citation type="submission" date="2025-08" db="UniProtKB">
        <authorList>
            <consortium name="Ensembl"/>
        </authorList>
    </citation>
    <scope>IDENTIFICATION</scope>
</reference>
<evidence type="ECO:0000256" key="4">
    <source>
        <dbReference type="ARBA" id="ARBA00022679"/>
    </source>
</evidence>